<accession>A0A550JGW3</accession>
<feature type="region of interest" description="Disordered" evidence="1">
    <location>
        <begin position="105"/>
        <end position="146"/>
    </location>
</feature>
<name>A0A550JGW3_9BACT</name>
<dbReference type="Proteomes" id="UP000317155">
    <property type="component" value="Unassembled WGS sequence"/>
</dbReference>
<keyword evidence="3" id="KW-1185">Reference proteome</keyword>
<dbReference type="EMBL" id="VJVV01000004">
    <property type="protein sequence ID" value="TRO82428.1"/>
    <property type="molecule type" value="Genomic_DNA"/>
</dbReference>
<dbReference type="OrthoDB" id="5381599at2"/>
<reference evidence="2 3" key="1">
    <citation type="submission" date="2019-07" db="EMBL/GenBank/DDBJ databases">
        <title>Insights of Desulfuromonas acetexigens electromicrobiology.</title>
        <authorList>
            <person name="Katuri K."/>
            <person name="Sapireddy V."/>
            <person name="Shaw D.R."/>
            <person name="Saikaly P."/>
        </authorList>
    </citation>
    <scope>NUCLEOTIDE SEQUENCE [LARGE SCALE GENOMIC DNA]</scope>
    <source>
        <strain evidence="2 3">2873</strain>
    </source>
</reference>
<comment type="caution">
    <text evidence="2">The sequence shown here is derived from an EMBL/GenBank/DDBJ whole genome shotgun (WGS) entry which is preliminary data.</text>
</comment>
<sequence length="183" mass="19225">MVFGFNHNFRYKGGVYHVQTEDSGEKNPQVVTLLYHGGTILASTKTSYADQLGVDQLEKQVEELMKQQHRDMLRRLKEGEFDGRIENLKFAAATELPVAPVSGVAADPSPAAPSPAAPVSVPPAASSPPSPAVSPPAPAQPVPVPATAPVVTASPAVKPPAPKPVAEPSLDDIILSYLMGEDS</sequence>
<feature type="compositionally biased region" description="Pro residues" evidence="1">
    <location>
        <begin position="125"/>
        <end position="146"/>
    </location>
</feature>
<evidence type="ECO:0000313" key="2">
    <source>
        <dbReference type="EMBL" id="TRO82428.1"/>
    </source>
</evidence>
<protein>
    <submittedName>
        <fullName evidence="2">Uncharacterized protein</fullName>
    </submittedName>
</protein>
<organism evidence="2 3">
    <name type="scientific">Trichloromonas acetexigens</name>
    <dbReference type="NCBI Taxonomy" id="38815"/>
    <lineage>
        <taxon>Bacteria</taxon>
        <taxon>Pseudomonadati</taxon>
        <taxon>Thermodesulfobacteriota</taxon>
        <taxon>Desulfuromonadia</taxon>
        <taxon>Desulfuromonadales</taxon>
        <taxon>Trichloromonadaceae</taxon>
        <taxon>Trichloromonas</taxon>
    </lineage>
</organism>
<evidence type="ECO:0000256" key="1">
    <source>
        <dbReference type="SAM" id="MobiDB-lite"/>
    </source>
</evidence>
<gene>
    <name evidence="2" type="ORF">FL622_07575</name>
</gene>
<dbReference type="RefSeq" id="WP_092057477.1">
    <property type="nucleotide sequence ID" value="NZ_FOJJ01000034.1"/>
</dbReference>
<evidence type="ECO:0000313" key="3">
    <source>
        <dbReference type="Proteomes" id="UP000317155"/>
    </source>
</evidence>
<feature type="region of interest" description="Disordered" evidence="1">
    <location>
        <begin position="152"/>
        <end position="171"/>
    </location>
</feature>
<dbReference type="AlphaFoldDB" id="A0A550JGW3"/>
<proteinExistence type="predicted"/>